<sequence length="120" mass="13727">MKFTFFILSLIIISFCSCKENRKVGTTQTKVASKNNSTKIKKVSEKELTFEETQDSLRKLILNSKPNENLKSSILQELYIRGLVNEEHGKIKFDLPFNLHGFDCGAPDCYSTDLKFEIEA</sequence>
<dbReference type="RefSeq" id="WP_133263240.1">
    <property type="nucleotide sequence ID" value="NZ_SJCY01000009.1"/>
</dbReference>
<dbReference type="PROSITE" id="PS51257">
    <property type="entry name" value="PROKAR_LIPOPROTEIN"/>
    <property type="match status" value="1"/>
</dbReference>
<dbReference type="AlphaFoldDB" id="A0A4R5MJ78"/>
<protein>
    <recommendedName>
        <fullName evidence="3">Lipoprotein</fullName>
    </recommendedName>
</protein>
<gene>
    <name evidence="1" type="ORF">EZJ43_13505</name>
</gene>
<organism evidence="1 2">
    <name type="scientific">Pedobacter changchengzhani</name>
    <dbReference type="NCBI Taxonomy" id="2529274"/>
    <lineage>
        <taxon>Bacteria</taxon>
        <taxon>Pseudomonadati</taxon>
        <taxon>Bacteroidota</taxon>
        <taxon>Sphingobacteriia</taxon>
        <taxon>Sphingobacteriales</taxon>
        <taxon>Sphingobacteriaceae</taxon>
        <taxon>Pedobacter</taxon>
    </lineage>
</organism>
<reference evidence="1 2" key="1">
    <citation type="submission" date="2019-02" db="EMBL/GenBank/DDBJ databases">
        <title>Pedobacter sp. nov., a novel speices isolated from soil of pinguins habitat in Antarcitica.</title>
        <authorList>
            <person name="He R.-H."/>
        </authorList>
    </citation>
    <scope>NUCLEOTIDE SEQUENCE [LARGE SCALE GENOMIC DNA]</scope>
    <source>
        <strain evidence="1 2">E01020</strain>
    </source>
</reference>
<dbReference type="OrthoDB" id="1189444at2"/>
<keyword evidence="2" id="KW-1185">Reference proteome</keyword>
<comment type="caution">
    <text evidence="1">The sequence shown here is derived from an EMBL/GenBank/DDBJ whole genome shotgun (WGS) entry which is preliminary data.</text>
</comment>
<evidence type="ECO:0000313" key="2">
    <source>
        <dbReference type="Proteomes" id="UP000295668"/>
    </source>
</evidence>
<name>A0A4R5MJ78_9SPHI</name>
<evidence type="ECO:0000313" key="1">
    <source>
        <dbReference type="EMBL" id="TDG35630.1"/>
    </source>
</evidence>
<accession>A0A4R5MJ78</accession>
<dbReference type="EMBL" id="SJCY01000009">
    <property type="protein sequence ID" value="TDG35630.1"/>
    <property type="molecule type" value="Genomic_DNA"/>
</dbReference>
<evidence type="ECO:0008006" key="3">
    <source>
        <dbReference type="Google" id="ProtNLM"/>
    </source>
</evidence>
<proteinExistence type="predicted"/>
<dbReference type="Proteomes" id="UP000295668">
    <property type="component" value="Unassembled WGS sequence"/>
</dbReference>